<keyword evidence="2" id="KW-1185">Reference proteome</keyword>
<organism evidence="1 2">
    <name type="scientific">Linum trigynum</name>
    <dbReference type="NCBI Taxonomy" id="586398"/>
    <lineage>
        <taxon>Eukaryota</taxon>
        <taxon>Viridiplantae</taxon>
        <taxon>Streptophyta</taxon>
        <taxon>Embryophyta</taxon>
        <taxon>Tracheophyta</taxon>
        <taxon>Spermatophyta</taxon>
        <taxon>Magnoliopsida</taxon>
        <taxon>eudicotyledons</taxon>
        <taxon>Gunneridae</taxon>
        <taxon>Pentapetalae</taxon>
        <taxon>rosids</taxon>
        <taxon>fabids</taxon>
        <taxon>Malpighiales</taxon>
        <taxon>Linaceae</taxon>
        <taxon>Linum</taxon>
    </lineage>
</organism>
<dbReference type="Proteomes" id="UP001497516">
    <property type="component" value="Chromosome 6"/>
</dbReference>
<evidence type="ECO:0000313" key="1">
    <source>
        <dbReference type="EMBL" id="CAL1397887.1"/>
    </source>
</evidence>
<evidence type="ECO:0000313" key="2">
    <source>
        <dbReference type="Proteomes" id="UP001497516"/>
    </source>
</evidence>
<sequence length="75" mass="7993">MQCKPNPIIYIQEKLPHFPAKTPLTGLVPPETTSPVSPPRLHGGAAEEEEEVVVVAAAAAGDVGQQRWEPALDVL</sequence>
<accession>A0AAV2FIT9</accession>
<protein>
    <submittedName>
        <fullName evidence="1">Uncharacterized protein</fullName>
    </submittedName>
</protein>
<gene>
    <name evidence="1" type="ORF">LTRI10_LOCUS38153</name>
</gene>
<proteinExistence type="predicted"/>
<name>A0AAV2FIT9_9ROSI</name>
<dbReference type="EMBL" id="OZ034819">
    <property type="protein sequence ID" value="CAL1397887.1"/>
    <property type="molecule type" value="Genomic_DNA"/>
</dbReference>
<reference evidence="1 2" key="1">
    <citation type="submission" date="2024-04" db="EMBL/GenBank/DDBJ databases">
        <authorList>
            <person name="Fracassetti M."/>
        </authorList>
    </citation>
    <scope>NUCLEOTIDE SEQUENCE [LARGE SCALE GENOMIC DNA]</scope>
</reference>
<dbReference type="AlphaFoldDB" id="A0AAV2FIT9"/>